<dbReference type="EMBL" id="KV454481">
    <property type="protein sequence ID" value="ODV60808.1"/>
    <property type="molecule type" value="Genomic_DNA"/>
</dbReference>
<protein>
    <recommendedName>
        <fullName evidence="3">Peroxisomal membrane protein PEX17</fullName>
    </recommendedName>
</protein>
<evidence type="ECO:0008006" key="3">
    <source>
        <dbReference type="Google" id="ProtNLM"/>
    </source>
</evidence>
<gene>
    <name evidence="1" type="ORF">ASCRUDRAFT_70674</name>
</gene>
<dbReference type="GeneID" id="30965461"/>
<keyword evidence="2" id="KW-1185">Reference proteome</keyword>
<dbReference type="InterPro" id="IPR055334">
    <property type="entry name" value="PEX8-like"/>
</dbReference>
<dbReference type="Proteomes" id="UP000095038">
    <property type="component" value="Unassembled WGS sequence"/>
</dbReference>
<evidence type="ECO:0000313" key="2">
    <source>
        <dbReference type="Proteomes" id="UP000095038"/>
    </source>
</evidence>
<dbReference type="InParanoid" id="A0A1D2VGL9"/>
<reference evidence="2" key="1">
    <citation type="submission" date="2016-05" db="EMBL/GenBank/DDBJ databases">
        <title>Comparative genomics of biotechnologically important yeasts.</title>
        <authorList>
            <consortium name="DOE Joint Genome Institute"/>
            <person name="Riley R."/>
            <person name="Haridas S."/>
            <person name="Wolfe K.H."/>
            <person name="Lopes M.R."/>
            <person name="Hittinger C.T."/>
            <person name="Goker M."/>
            <person name="Salamov A."/>
            <person name="Wisecaver J."/>
            <person name="Long T.M."/>
            <person name="Aerts A.L."/>
            <person name="Barry K."/>
            <person name="Choi C."/>
            <person name="Clum A."/>
            <person name="Coughlan A.Y."/>
            <person name="Deshpande S."/>
            <person name="Douglass A.P."/>
            <person name="Hanson S.J."/>
            <person name="Klenk H.-P."/>
            <person name="Labutti K."/>
            <person name="Lapidus A."/>
            <person name="Lindquist E."/>
            <person name="Lipzen A."/>
            <person name="Meier-Kolthoff J.P."/>
            <person name="Ohm R.A."/>
            <person name="Otillar R.P."/>
            <person name="Pangilinan J."/>
            <person name="Peng Y."/>
            <person name="Rokas A."/>
            <person name="Rosa C.A."/>
            <person name="Scheuner C."/>
            <person name="Sibirny A.A."/>
            <person name="Slot J.C."/>
            <person name="Stielow J.B."/>
            <person name="Sun H."/>
            <person name="Kurtzman C.P."/>
            <person name="Blackwell M."/>
            <person name="Grigoriev I.V."/>
            <person name="Jeffries T.W."/>
        </authorList>
    </citation>
    <scope>NUCLEOTIDE SEQUENCE [LARGE SCALE GENOMIC DNA]</scope>
    <source>
        <strain evidence="2">DSM 1968</strain>
    </source>
</reference>
<dbReference type="STRING" id="1344418.A0A1D2VGL9"/>
<name>A0A1D2VGL9_9ASCO</name>
<dbReference type="RefSeq" id="XP_020047115.1">
    <property type="nucleotide sequence ID" value="XM_020191825.1"/>
</dbReference>
<dbReference type="OrthoDB" id="2357318at2759"/>
<dbReference type="PANTHER" id="PTHR39214">
    <property type="entry name" value="MICROBODY (PEROXISOME) BIOGENESIS PROTEIN PEROXIN 8 (EUROFUNG)"/>
    <property type="match status" value="1"/>
</dbReference>
<dbReference type="PANTHER" id="PTHR39214:SF1">
    <property type="entry name" value="MICROBODY (PEROXISOME) BIOGENESIS PROTEIN PEROXIN 8 (EUROFUNG)"/>
    <property type="match status" value="1"/>
</dbReference>
<accession>A0A1D2VGL9</accession>
<proteinExistence type="predicted"/>
<sequence length="799" mass="92385">MSGRDHYNPSPNGRNISNMQSNKNVSLNIINRNPTEIDLLFNYLRNPSSMTPKTILGYIVHYLPTLKNDKNVSLLISYLLISPAFFFSNNNNNNITKSTSIGLNDSYLVIEAIKTSFEKKIKISLPTLSIKNFYNSFLKIILQFHNLNINPLGQNLIISGILLADNSLINYRLKIPENIFFFNDFNQKILQIYSINLKRFFNNELYILLNFKSLVLNNFNNSPLNYLNYLNYINSIDNNNINHLNRNKNKNKNINININDYKIFETMFKEKSLMVISLACVFNYLLQPNVQNTSQIIHFKKNIPNLEILLLSINLLFNSKYGLSNINLLTNSNNSADNNLVLKHLNRLSFLIENSIINIGKNLDQQYSSLLFNAKNIISLIPLNNKPLIAKDNQIIENKLLLLDYTLTNLVDYSKNLNNYSLNLSDSDNELNWNVIKNTIFSIIIINKSFTDLSLSTNFFSNNFKNSEISSFIINYYSNILKILFFLNFILSKIGTGGFQSYKLIYLTSMNNLIEFDLKTNDREENKATIHENLSDLFLSYIPNYNSNKRPQELDINNKIIKSNLNFLLNYWEYLVQHCSQHYFNNTILPIINFFIEKPIVEIIKEGHKDLLENSHSVKLLSLGAIKEGEINLINYLEIILGQFPIILSFNQLNLAIKSISIVIRGNYDAQDYRLNQTIEEMFLSKIYLKINSIKSGIPLSNHNLNDFDPPSTKAAIACCLINIIPYTNSEILIDWLNVIYFNIIFSRRNALTGKEQDFLADKLWDIISDNLGVEKSNIAINWWYNKEKIETSLIPSKL</sequence>
<evidence type="ECO:0000313" key="1">
    <source>
        <dbReference type="EMBL" id="ODV60808.1"/>
    </source>
</evidence>
<dbReference type="FunCoup" id="A0A1D2VGL9">
    <property type="interactions" value="49"/>
</dbReference>
<dbReference type="AlphaFoldDB" id="A0A1D2VGL9"/>
<organism evidence="1 2">
    <name type="scientific">Ascoidea rubescens DSM 1968</name>
    <dbReference type="NCBI Taxonomy" id="1344418"/>
    <lineage>
        <taxon>Eukaryota</taxon>
        <taxon>Fungi</taxon>
        <taxon>Dikarya</taxon>
        <taxon>Ascomycota</taxon>
        <taxon>Saccharomycotina</taxon>
        <taxon>Saccharomycetes</taxon>
        <taxon>Ascoideaceae</taxon>
        <taxon>Ascoidea</taxon>
    </lineage>
</organism>